<evidence type="ECO:0000259" key="10">
    <source>
        <dbReference type="SMART" id="SM01032"/>
    </source>
</evidence>
<evidence type="ECO:0000313" key="11">
    <source>
        <dbReference type="EMBL" id="PKU78007.1"/>
    </source>
</evidence>
<dbReference type="Pfam" id="PF10405">
    <property type="entry name" value="BHD_3"/>
    <property type="match status" value="1"/>
</dbReference>
<accession>A0A2I0WQS8</accession>
<dbReference type="FunFam" id="3.30.70.2460:FF:000001">
    <property type="entry name" value="DNA repair protein Rad4 family"/>
    <property type="match status" value="1"/>
</dbReference>
<feature type="region of interest" description="Disordered" evidence="7">
    <location>
        <begin position="56"/>
        <end position="75"/>
    </location>
</feature>
<keyword evidence="5" id="KW-0539">Nucleus</keyword>
<feature type="compositionally biased region" description="Polar residues" evidence="7">
    <location>
        <begin position="354"/>
        <end position="368"/>
    </location>
</feature>
<dbReference type="InterPro" id="IPR018328">
    <property type="entry name" value="Rad4_beta-hairpin_dom3"/>
</dbReference>
<dbReference type="InterPro" id="IPR036985">
    <property type="entry name" value="Transglutaminase-like_sf"/>
</dbReference>
<dbReference type="InterPro" id="IPR018327">
    <property type="entry name" value="BHD_2"/>
</dbReference>
<organism evidence="11 12">
    <name type="scientific">Dendrobium catenatum</name>
    <dbReference type="NCBI Taxonomy" id="906689"/>
    <lineage>
        <taxon>Eukaryota</taxon>
        <taxon>Viridiplantae</taxon>
        <taxon>Streptophyta</taxon>
        <taxon>Embryophyta</taxon>
        <taxon>Tracheophyta</taxon>
        <taxon>Spermatophyta</taxon>
        <taxon>Magnoliopsida</taxon>
        <taxon>Liliopsida</taxon>
        <taxon>Asparagales</taxon>
        <taxon>Orchidaceae</taxon>
        <taxon>Epidendroideae</taxon>
        <taxon>Malaxideae</taxon>
        <taxon>Dendrobiinae</taxon>
        <taxon>Dendrobium</taxon>
    </lineage>
</organism>
<dbReference type="SMART" id="SM01031">
    <property type="entry name" value="BHD_2"/>
    <property type="match status" value="1"/>
</dbReference>
<feature type="domain" description="Rad4 beta-hairpin" evidence="8">
    <location>
        <begin position="661"/>
        <end position="712"/>
    </location>
</feature>
<keyword evidence="6" id="KW-0175">Coiled coil</keyword>
<dbReference type="STRING" id="906689.A0A2I0WQS8"/>
<dbReference type="EMBL" id="KZ502480">
    <property type="protein sequence ID" value="PKU78007.1"/>
    <property type="molecule type" value="Genomic_DNA"/>
</dbReference>
<dbReference type="GO" id="GO:0006298">
    <property type="term" value="P:mismatch repair"/>
    <property type="evidence" value="ECO:0007669"/>
    <property type="project" value="TreeGrafter"/>
</dbReference>
<dbReference type="Pfam" id="PF03835">
    <property type="entry name" value="Rad4"/>
    <property type="match status" value="1"/>
</dbReference>
<dbReference type="GO" id="GO:0000111">
    <property type="term" value="C:nucleotide-excision repair factor 2 complex"/>
    <property type="evidence" value="ECO:0007669"/>
    <property type="project" value="TreeGrafter"/>
</dbReference>
<reference evidence="11 12" key="2">
    <citation type="journal article" date="2017" name="Nature">
        <title>The Apostasia genome and the evolution of orchids.</title>
        <authorList>
            <person name="Zhang G.Q."/>
            <person name="Liu K.W."/>
            <person name="Li Z."/>
            <person name="Lohaus R."/>
            <person name="Hsiao Y.Y."/>
            <person name="Niu S.C."/>
            <person name="Wang J.Y."/>
            <person name="Lin Y.C."/>
            <person name="Xu Q."/>
            <person name="Chen L.J."/>
            <person name="Yoshida K."/>
            <person name="Fujiwara S."/>
            <person name="Wang Z.W."/>
            <person name="Zhang Y.Q."/>
            <person name="Mitsuda N."/>
            <person name="Wang M."/>
            <person name="Liu G.H."/>
            <person name="Pecoraro L."/>
            <person name="Huang H.X."/>
            <person name="Xiao X.J."/>
            <person name="Lin M."/>
            <person name="Wu X.Y."/>
            <person name="Wu W.L."/>
            <person name="Chen Y.Y."/>
            <person name="Chang S.B."/>
            <person name="Sakamoto S."/>
            <person name="Ohme-Takagi M."/>
            <person name="Yagi M."/>
            <person name="Zeng S.J."/>
            <person name="Shen C.Y."/>
            <person name="Yeh C.M."/>
            <person name="Luo Y.B."/>
            <person name="Tsai W.C."/>
            <person name="Van de Peer Y."/>
            <person name="Liu Z.J."/>
        </authorList>
    </citation>
    <scope>NUCLEOTIDE SEQUENCE [LARGE SCALE GENOMIC DNA]</scope>
    <source>
        <tissue evidence="11">The whole plant</tissue>
    </source>
</reference>
<feature type="compositionally biased region" description="Polar residues" evidence="7">
    <location>
        <begin position="387"/>
        <end position="402"/>
    </location>
</feature>
<evidence type="ECO:0000256" key="7">
    <source>
        <dbReference type="SAM" id="MobiDB-lite"/>
    </source>
</evidence>
<reference evidence="11 12" key="1">
    <citation type="journal article" date="2016" name="Sci. Rep.">
        <title>The Dendrobium catenatum Lindl. genome sequence provides insights into polysaccharide synthase, floral development and adaptive evolution.</title>
        <authorList>
            <person name="Zhang G.Q."/>
            <person name="Xu Q."/>
            <person name="Bian C."/>
            <person name="Tsai W.C."/>
            <person name="Yeh C.M."/>
            <person name="Liu K.W."/>
            <person name="Yoshida K."/>
            <person name="Zhang L.S."/>
            <person name="Chang S.B."/>
            <person name="Chen F."/>
            <person name="Shi Y."/>
            <person name="Su Y.Y."/>
            <person name="Zhang Y.Q."/>
            <person name="Chen L.J."/>
            <person name="Yin Y."/>
            <person name="Lin M."/>
            <person name="Huang H."/>
            <person name="Deng H."/>
            <person name="Wang Z.W."/>
            <person name="Zhu S.L."/>
            <person name="Zhao X."/>
            <person name="Deng C."/>
            <person name="Niu S.C."/>
            <person name="Huang J."/>
            <person name="Wang M."/>
            <person name="Liu G.H."/>
            <person name="Yang H.J."/>
            <person name="Xiao X.J."/>
            <person name="Hsiao Y.Y."/>
            <person name="Wu W.L."/>
            <person name="Chen Y.Y."/>
            <person name="Mitsuda N."/>
            <person name="Ohme-Takagi M."/>
            <person name="Luo Y.B."/>
            <person name="Van de Peer Y."/>
            <person name="Liu Z.J."/>
        </authorList>
    </citation>
    <scope>NUCLEOTIDE SEQUENCE [LARGE SCALE GENOMIC DNA]</scope>
    <source>
        <tissue evidence="11">The whole plant</tissue>
    </source>
</reference>
<dbReference type="Pfam" id="PF10403">
    <property type="entry name" value="BHD_1"/>
    <property type="match status" value="1"/>
</dbReference>
<dbReference type="Gene3D" id="3.30.70.2460">
    <property type="entry name" value="Rad4, beta-hairpin domain BHD3"/>
    <property type="match status" value="1"/>
</dbReference>
<comment type="similarity">
    <text evidence="2">Belongs to the XPC family.</text>
</comment>
<feature type="region of interest" description="Disordered" evidence="7">
    <location>
        <begin position="899"/>
        <end position="918"/>
    </location>
</feature>
<dbReference type="Gene3D" id="3.90.260.10">
    <property type="entry name" value="Transglutaminase-like"/>
    <property type="match status" value="1"/>
</dbReference>
<feature type="domain" description="Rad4 beta-hairpin" evidence="9">
    <location>
        <begin position="714"/>
        <end position="775"/>
    </location>
</feature>
<evidence type="ECO:0000259" key="9">
    <source>
        <dbReference type="SMART" id="SM01031"/>
    </source>
</evidence>
<evidence type="ECO:0000313" key="12">
    <source>
        <dbReference type="Proteomes" id="UP000233837"/>
    </source>
</evidence>
<dbReference type="InterPro" id="IPR042488">
    <property type="entry name" value="Rad4_BHD3_sf"/>
</dbReference>
<keyword evidence="3" id="KW-0227">DNA damage</keyword>
<gene>
    <name evidence="11" type="ORF">MA16_Dca011627</name>
</gene>
<dbReference type="SMART" id="SM01032">
    <property type="entry name" value="BHD_3"/>
    <property type="match status" value="1"/>
</dbReference>
<proteinExistence type="inferred from homology"/>
<evidence type="ECO:0008006" key="13">
    <source>
        <dbReference type="Google" id="ProtNLM"/>
    </source>
</evidence>
<dbReference type="InterPro" id="IPR018326">
    <property type="entry name" value="Rad4_beta-hairpin_dom1"/>
</dbReference>
<dbReference type="GO" id="GO:0003697">
    <property type="term" value="F:single-stranded DNA binding"/>
    <property type="evidence" value="ECO:0007669"/>
    <property type="project" value="TreeGrafter"/>
</dbReference>
<feature type="coiled-coil region" evidence="6">
    <location>
        <begin position="849"/>
        <end position="876"/>
    </location>
</feature>
<feature type="compositionally biased region" description="Polar residues" evidence="7">
    <location>
        <begin position="310"/>
        <end position="322"/>
    </location>
</feature>
<evidence type="ECO:0000256" key="2">
    <source>
        <dbReference type="ARBA" id="ARBA00009525"/>
    </source>
</evidence>
<dbReference type="InterPro" id="IPR018325">
    <property type="entry name" value="Rad4/PNGase_transGLS-fold"/>
</dbReference>
<dbReference type="AlphaFoldDB" id="A0A2I0WQS8"/>
<protein>
    <recommendedName>
        <fullName evidence="13">DNA repair protein RAD4</fullName>
    </recommendedName>
</protein>
<keyword evidence="12" id="KW-1185">Reference proteome</keyword>
<dbReference type="InterPro" id="IPR038765">
    <property type="entry name" value="Papain-like_cys_pep_sf"/>
</dbReference>
<dbReference type="SUPFAM" id="SSF54001">
    <property type="entry name" value="Cysteine proteinases"/>
    <property type="match status" value="1"/>
</dbReference>
<dbReference type="Pfam" id="PF10404">
    <property type="entry name" value="BHD_2"/>
    <property type="match status" value="1"/>
</dbReference>
<feature type="compositionally biased region" description="Basic and acidic residues" evidence="7">
    <location>
        <begin position="337"/>
        <end position="352"/>
    </location>
</feature>
<dbReference type="PANTHER" id="PTHR12135">
    <property type="entry name" value="DNA REPAIR PROTEIN XP-C / RAD4"/>
    <property type="match status" value="1"/>
</dbReference>
<dbReference type="GO" id="GO:0071942">
    <property type="term" value="C:XPC complex"/>
    <property type="evidence" value="ECO:0007669"/>
    <property type="project" value="TreeGrafter"/>
</dbReference>
<dbReference type="SMART" id="SM01030">
    <property type="entry name" value="BHD_1"/>
    <property type="match status" value="1"/>
</dbReference>
<sequence length="975" mass="109265">MRTRNQTKRHEEFLSGVGVSKEQAGHGGVAGSVHGEGSINAISEEAVGRLLKRANSRKLSGSNRGRPWSEGHYTSWESRDKMTELGNGKRKADEELMPGSSAVDHFIGDADGIMLMKDKHFEKNVQYNVNEVDWEEGMIPFSESRDGYSHELGKELTIEFSESPSAKTRHPRRCTVEDKDLAEVVHKVHLLCLLARGRLVDSACNDPLIQASLLSFLPLNLLKIAEVSRLTANELGPLVDWFRNSFRLKSESIDRGCFKSNLAFALETQEGTSEEIAALSVAFFRALNLTTRFVSNMDVASLKPDVDVPGNSSINTPRLNTKISSSISSVSSPTKIHTPDDDHLSDSRDEAMHPNTTNSSKLPNSPWNKNVRRGLAVTSSLKDDNHTSMSQGGAENVGSCTTKYDEGSKRKGDLEFELQLAMALSATATTTKSLDMDELHNSSTSSSHMKKMRITKTGESLFSSSRSSGAVWSRKNGPPLYWAEVYCSGETVTGRWVHVDAANGLVDDVENVEPAAAVCKKPMRYVVAFAGNGAKDVTRRYCKHWYRITPLRINSHWWDKVLAPLKELESSETGAIVHLEELQENVSDVMKESYEIHHPKPQLSKTYEGSASQGGPDHVNMENRVASNQIRVANDIQTPRKKPNLSTRNSLEDMELETRALTEPLPTNQLAYKSHHLYAIEKWLTKFQTLHPKGPIVGYCSGHPVYPRSCVQTVQTRQKWVREGLQIRENEIPAKVIKRSKKTENDEIFDVGFAEDGEKSIELFGKWQVEPLRLPHAVNGVVPKNEYGRVDVWSEKCLPHGTVHLRLPRLATVARRLEIDFANAMVGFEFRNGRSYPVYEGIVVCTEFKDAIMEAYAEEEERREAEEKRRNEADALSKWFQLLSSIITRQRLESSYAGSFASKNSNDPPSILRPLNGGQSMEREIQGDDIKVGRSPYEDYEHEHVFSLENQSLDDESLVRTKRCSCGFSIQVEEL</sequence>
<dbReference type="GO" id="GO:0006289">
    <property type="term" value="P:nucleotide-excision repair"/>
    <property type="evidence" value="ECO:0007669"/>
    <property type="project" value="InterPro"/>
</dbReference>
<evidence type="ECO:0000256" key="5">
    <source>
        <dbReference type="ARBA" id="ARBA00023242"/>
    </source>
</evidence>
<comment type="subcellular location">
    <subcellularLocation>
        <location evidence="1">Nucleus</location>
    </subcellularLocation>
</comment>
<dbReference type="Proteomes" id="UP000233837">
    <property type="component" value="Unassembled WGS sequence"/>
</dbReference>
<feature type="domain" description="Rad4 beta-hairpin" evidence="10">
    <location>
        <begin position="782"/>
        <end position="856"/>
    </location>
</feature>
<name>A0A2I0WQS8_9ASPA</name>
<evidence type="ECO:0000256" key="3">
    <source>
        <dbReference type="ARBA" id="ARBA00022763"/>
    </source>
</evidence>
<dbReference type="PANTHER" id="PTHR12135:SF0">
    <property type="entry name" value="DNA REPAIR PROTEIN COMPLEMENTING XP-C CELLS"/>
    <property type="match status" value="1"/>
</dbReference>
<evidence type="ECO:0000259" key="8">
    <source>
        <dbReference type="SMART" id="SM01030"/>
    </source>
</evidence>
<dbReference type="InterPro" id="IPR004583">
    <property type="entry name" value="DNA_repair_Rad4"/>
</dbReference>
<dbReference type="Gene3D" id="2.20.20.110">
    <property type="entry name" value="Rad4, beta-hairpin domain BHD1"/>
    <property type="match status" value="1"/>
</dbReference>
<evidence type="ECO:0000256" key="4">
    <source>
        <dbReference type="ARBA" id="ARBA00023204"/>
    </source>
</evidence>
<dbReference type="GO" id="GO:0003684">
    <property type="term" value="F:damaged DNA binding"/>
    <property type="evidence" value="ECO:0007669"/>
    <property type="project" value="InterPro"/>
</dbReference>
<evidence type="ECO:0000256" key="1">
    <source>
        <dbReference type="ARBA" id="ARBA00004123"/>
    </source>
</evidence>
<feature type="region of interest" description="Disordered" evidence="7">
    <location>
        <begin position="304"/>
        <end position="406"/>
    </location>
</feature>
<feature type="compositionally biased region" description="Low complexity" evidence="7">
    <location>
        <begin position="323"/>
        <end position="332"/>
    </location>
</feature>
<keyword evidence="4" id="KW-0234">DNA repair</keyword>
<evidence type="ECO:0000256" key="6">
    <source>
        <dbReference type="SAM" id="Coils"/>
    </source>
</evidence>
<dbReference type="GO" id="GO:0005737">
    <property type="term" value="C:cytoplasm"/>
    <property type="evidence" value="ECO:0007669"/>
    <property type="project" value="TreeGrafter"/>
</dbReference>